<reference evidence="2 3" key="1">
    <citation type="journal article" date="2021" name="Nat. Commun.">
        <title>Genetic determinants of endophytism in the Arabidopsis root mycobiome.</title>
        <authorList>
            <person name="Mesny F."/>
            <person name="Miyauchi S."/>
            <person name="Thiergart T."/>
            <person name="Pickel B."/>
            <person name="Atanasova L."/>
            <person name="Karlsson M."/>
            <person name="Huettel B."/>
            <person name="Barry K.W."/>
            <person name="Haridas S."/>
            <person name="Chen C."/>
            <person name="Bauer D."/>
            <person name="Andreopoulos W."/>
            <person name="Pangilinan J."/>
            <person name="LaButti K."/>
            <person name="Riley R."/>
            <person name="Lipzen A."/>
            <person name="Clum A."/>
            <person name="Drula E."/>
            <person name="Henrissat B."/>
            <person name="Kohler A."/>
            <person name="Grigoriev I.V."/>
            <person name="Martin F.M."/>
            <person name="Hacquard S."/>
        </authorList>
    </citation>
    <scope>NUCLEOTIDE SEQUENCE [LARGE SCALE GENOMIC DNA]</scope>
    <source>
        <strain evidence="2 3">MPI-SDFR-AT-0080</strain>
    </source>
</reference>
<name>A0ABQ8FU28_9PEZI</name>
<organism evidence="2 3">
    <name type="scientific">Macrophomina phaseolina</name>
    <dbReference type="NCBI Taxonomy" id="35725"/>
    <lineage>
        <taxon>Eukaryota</taxon>
        <taxon>Fungi</taxon>
        <taxon>Dikarya</taxon>
        <taxon>Ascomycota</taxon>
        <taxon>Pezizomycotina</taxon>
        <taxon>Dothideomycetes</taxon>
        <taxon>Dothideomycetes incertae sedis</taxon>
        <taxon>Botryosphaeriales</taxon>
        <taxon>Botryosphaeriaceae</taxon>
        <taxon>Macrophomina</taxon>
    </lineage>
</organism>
<gene>
    <name evidence="2" type="ORF">B0J12DRAFT_705691</name>
</gene>
<dbReference type="Proteomes" id="UP000774617">
    <property type="component" value="Unassembled WGS sequence"/>
</dbReference>
<sequence length="354" mass="39895">MLLVNLQHSRVISGDEQCAIAVPRAAAPFCNAEIKLSRSSHAIASHTDVMSASEARPLVPGTTYKPSRPVPVLHVKLLQDVAAYLSNRRSPKDRQLSVHDSSFPTADPDYPLEENFSWLRLEDDATSIHSSSNSDDPYDDSDSAVSNDNIEVQHEVGVHHDPDRMPPAWCDEAERETPEPEKPMNGEATKWKYELSTYIVTVGALSSVQAHETLLGAEHSSHAQSAIYQGVQQDLCHTSDILSGFVCGLEFSRCMVKGEPLYRKKVLEYQEVDQENLCKLIDERRVQAIFVTGQALPDWMMRSIYNDEMLYFKKFQVIVAAAEWSDWKSWESYKADEASYKNYQAVMTKGSSFW</sequence>
<proteinExistence type="predicted"/>
<dbReference type="EMBL" id="JAGTJR010000075">
    <property type="protein sequence ID" value="KAH7016598.1"/>
    <property type="molecule type" value="Genomic_DNA"/>
</dbReference>
<feature type="region of interest" description="Disordered" evidence="1">
    <location>
        <begin position="89"/>
        <end position="108"/>
    </location>
</feature>
<keyword evidence="3" id="KW-1185">Reference proteome</keyword>
<evidence type="ECO:0000313" key="2">
    <source>
        <dbReference type="EMBL" id="KAH7016598.1"/>
    </source>
</evidence>
<comment type="caution">
    <text evidence="2">The sequence shown here is derived from an EMBL/GenBank/DDBJ whole genome shotgun (WGS) entry which is preliminary data.</text>
</comment>
<evidence type="ECO:0000256" key="1">
    <source>
        <dbReference type="SAM" id="MobiDB-lite"/>
    </source>
</evidence>
<protein>
    <submittedName>
        <fullName evidence="2">Uncharacterized protein</fullName>
    </submittedName>
</protein>
<evidence type="ECO:0000313" key="3">
    <source>
        <dbReference type="Proteomes" id="UP000774617"/>
    </source>
</evidence>
<accession>A0ABQ8FU28</accession>